<proteinExistence type="predicted"/>
<dbReference type="GO" id="GO:0003824">
    <property type="term" value="F:catalytic activity"/>
    <property type="evidence" value="ECO:0007669"/>
    <property type="project" value="InterPro"/>
</dbReference>
<reference evidence="8 9" key="1">
    <citation type="submission" date="2017-03" db="EMBL/GenBank/DDBJ databases">
        <authorList>
            <person name="Afonso C.L."/>
            <person name="Miller P.J."/>
            <person name="Scott M.A."/>
            <person name="Spackman E."/>
            <person name="Goraichik I."/>
            <person name="Dimitrov K.M."/>
            <person name="Suarez D.L."/>
            <person name="Swayne D.E."/>
        </authorList>
    </citation>
    <scope>NUCLEOTIDE SEQUENCE [LARGE SCALE GENOMIC DNA]</scope>
    <source>
        <strain evidence="8 9">CECT 7745</strain>
    </source>
</reference>
<dbReference type="GO" id="GO:0031419">
    <property type="term" value="F:cobalamin binding"/>
    <property type="evidence" value="ECO:0007669"/>
    <property type="project" value="InterPro"/>
</dbReference>
<evidence type="ECO:0000256" key="4">
    <source>
        <dbReference type="ARBA" id="ARBA00023004"/>
    </source>
</evidence>
<evidence type="ECO:0000259" key="7">
    <source>
        <dbReference type="PROSITE" id="PS51918"/>
    </source>
</evidence>
<dbReference type="SFLD" id="SFLDG01082">
    <property type="entry name" value="B12-binding_domain_containing"/>
    <property type="match status" value="1"/>
</dbReference>
<dbReference type="InterPro" id="IPR006158">
    <property type="entry name" value="Cobalamin-bd"/>
</dbReference>
<keyword evidence="5" id="KW-0411">Iron-sulfur</keyword>
<dbReference type="InterPro" id="IPR051198">
    <property type="entry name" value="BchE-like"/>
</dbReference>
<feature type="domain" description="Radical SAM core" evidence="7">
    <location>
        <begin position="200"/>
        <end position="425"/>
    </location>
</feature>
<dbReference type="Gene3D" id="3.40.50.280">
    <property type="entry name" value="Cobalamin-binding domain"/>
    <property type="match status" value="1"/>
</dbReference>
<dbReference type="PANTHER" id="PTHR43409">
    <property type="entry name" value="ANAEROBIC MAGNESIUM-PROTOPORPHYRIN IX MONOMETHYL ESTER CYCLASE-RELATED"/>
    <property type="match status" value="1"/>
</dbReference>
<dbReference type="PROSITE" id="PS51918">
    <property type="entry name" value="RADICAL_SAM"/>
    <property type="match status" value="1"/>
</dbReference>
<dbReference type="EMBL" id="FWXB01000018">
    <property type="protein sequence ID" value="SMC13971.1"/>
    <property type="molecule type" value="Genomic_DNA"/>
</dbReference>
<accession>A0A1X7BWF3</accession>
<dbReference type="SUPFAM" id="SSF102114">
    <property type="entry name" value="Radical SAM enzymes"/>
    <property type="match status" value="1"/>
</dbReference>
<dbReference type="CDD" id="cd01335">
    <property type="entry name" value="Radical_SAM"/>
    <property type="match status" value="1"/>
</dbReference>
<evidence type="ECO:0000256" key="1">
    <source>
        <dbReference type="ARBA" id="ARBA00001966"/>
    </source>
</evidence>
<evidence type="ECO:0000256" key="5">
    <source>
        <dbReference type="ARBA" id="ARBA00023014"/>
    </source>
</evidence>
<dbReference type="InterPro" id="IPR058240">
    <property type="entry name" value="rSAM_sf"/>
</dbReference>
<evidence type="ECO:0000313" key="9">
    <source>
        <dbReference type="Proteomes" id="UP000193224"/>
    </source>
</evidence>
<comment type="cofactor">
    <cofactor evidence="1">
        <name>[4Fe-4S] cluster</name>
        <dbReference type="ChEBI" id="CHEBI:49883"/>
    </cofactor>
</comment>
<keyword evidence="2" id="KW-0949">S-adenosyl-L-methionine</keyword>
<dbReference type="SMART" id="SM00729">
    <property type="entry name" value="Elp3"/>
    <property type="match status" value="1"/>
</dbReference>
<evidence type="ECO:0000256" key="3">
    <source>
        <dbReference type="ARBA" id="ARBA00022723"/>
    </source>
</evidence>
<evidence type="ECO:0000256" key="2">
    <source>
        <dbReference type="ARBA" id="ARBA00022691"/>
    </source>
</evidence>
<dbReference type="Pfam" id="PF02310">
    <property type="entry name" value="B12-binding"/>
    <property type="match status" value="1"/>
</dbReference>
<dbReference type="GO" id="GO:0005829">
    <property type="term" value="C:cytosol"/>
    <property type="evidence" value="ECO:0007669"/>
    <property type="project" value="TreeGrafter"/>
</dbReference>
<dbReference type="SFLD" id="SFLDG01123">
    <property type="entry name" value="methyltransferase_(Class_B)"/>
    <property type="match status" value="1"/>
</dbReference>
<gene>
    <name evidence="8" type="ORF">ROA7745_03833</name>
</gene>
<dbReference type="InterPro" id="IPR023404">
    <property type="entry name" value="rSAM_horseshoe"/>
</dbReference>
<dbReference type="InterPro" id="IPR006638">
    <property type="entry name" value="Elp3/MiaA/NifB-like_rSAM"/>
</dbReference>
<evidence type="ECO:0000313" key="8">
    <source>
        <dbReference type="EMBL" id="SMC13971.1"/>
    </source>
</evidence>
<keyword evidence="9" id="KW-1185">Reference proteome</keyword>
<name>A0A1X7BWF3_9RHOB</name>
<dbReference type="Pfam" id="PF04055">
    <property type="entry name" value="Radical_SAM"/>
    <property type="match status" value="1"/>
</dbReference>
<organism evidence="8 9">
    <name type="scientific">Roseovarius aestuarii</name>
    <dbReference type="NCBI Taxonomy" id="475083"/>
    <lineage>
        <taxon>Bacteria</taxon>
        <taxon>Pseudomonadati</taxon>
        <taxon>Pseudomonadota</taxon>
        <taxon>Alphaproteobacteria</taxon>
        <taxon>Rhodobacterales</taxon>
        <taxon>Roseobacteraceae</taxon>
        <taxon>Roseovarius</taxon>
    </lineage>
</organism>
<protein>
    <submittedName>
        <fullName evidence="8">Biotin synthase</fullName>
    </submittedName>
</protein>
<sequence length="525" mass="59013">MRIAFVNPPLRDWRFSRSQRSPGVIKSGTLYYPYWLAHATALAMSRGHDCLLLDCAADELSRQDTIERLKEFDAGLIVIETSTPSVNHDLETVDLFKAALPNASFCCTGTHVTAKWEAALNQSSALDFVAIGEYDYTISELAEALEQDQPTASVDGLAWRSASGPERSQNRELISDMDALPWIAPVYKQFLTPQNYLFTIANQPMVMLIGGRGCKARCFFCVYPQVMHGHSYRCRSAEDVVNEMKWIQDNMPEVQEIVFEDDTFTSDRARAQEIARLVKEAGITLPWFANIRVNVDYETLKALKEAGLRQCATGFESGDQTLLINMRKGQTLQHQKEFMENCRKLGILVHGCFMVGFPGETKETLAKTLGLAKELNPDSAQFYPVMPYPGTGAYDWAEEGGYLATTNFDEWLNPDGGHRCVLDLPGLSPKDLEDFCEYAVRKFHFRPSYMVRKAIQAVTNPKEGLRSVNAFRNFLISIVRGDKAVTSVLPPKQTDIDDAWNARTRVPRGRMELINGKSSQIKRAS</sequence>
<evidence type="ECO:0000259" key="6">
    <source>
        <dbReference type="PROSITE" id="PS51332"/>
    </source>
</evidence>
<dbReference type="PANTHER" id="PTHR43409:SF16">
    <property type="entry name" value="SLR0320 PROTEIN"/>
    <property type="match status" value="1"/>
</dbReference>
<dbReference type="GO" id="GO:0046872">
    <property type="term" value="F:metal ion binding"/>
    <property type="evidence" value="ECO:0007669"/>
    <property type="project" value="UniProtKB-KW"/>
</dbReference>
<dbReference type="Gene3D" id="3.80.30.20">
    <property type="entry name" value="tm_1862 like domain"/>
    <property type="match status" value="1"/>
</dbReference>
<dbReference type="Proteomes" id="UP000193224">
    <property type="component" value="Unassembled WGS sequence"/>
</dbReference>
<dbReference type="RefSeq" id="WP_176237752.1">
    <property type="nucleotide sequence ID" value="NZ_JBHTKS010000002.1"/>
</dbReference>
<dbReference type="AlphaFoldDB" id="A0A1X7BWF3"/>
<keyword evidence="4" id="KW-0408">Iron</keyword>
<dbReference type="InterPro" id="IPR007197">
    <property type="entry name" value="rSAM"/>
</dbReference>
<dbReference type="InterPro" id="IPR034466">
    <property type="entry name" value="Methyltransferase_Class_B"/>
</dbReference>
<keyword evidence="3" id="KW-0479">Metal-binding</keyword>
<dbReference type="GO" id="GO:0051539">
    <property type="term" value="F:4 iron, 4 sulfur cluster binding"/>
    <property type="evidence" value="ECO:0007669"/>
    <property type="project" value="UniProtKB-KW"/>
</dbReference>
<dbReference type="SFLD" id="SFLDS00029">
    <property type="entry name" value="Radical_SAM"/>
    <property type="match status" value="1"/>
</dbReference>
<feature type="domain" description="B12-binding" evidence="6">
    <location>
        <begin position="19"/>
        <end position="152"/>
    </location>
</feature>
<dbReference type="PROSITE" id="PS51332">
    <property type="entry name" value="B12_BINDING"/>
    <property type="match status" value="1"/>
</dbReference>